<dbReference type="OrthoDB" id="247526at2"/>
<dbReference type="PRINTS" id="PR00138">
    <property type="entry name" value="MATRIXIN"/>
</dbReference>
<dbReference type="Gene3D" id="3.40.390.10">
    <property type="entry name" value="Collagenase (Catalytic Domain)"/>
    <property type="match status" value="1"/>
</dbReference>
<comment type="cofactor">
    <cofactor evidence="1">
        <name>Zn(2+)</name>
        <dbReference type="ChEBI" id="CHEBI:29105"/>
    </cofactor>
</comment>
<keyword evidence="8" id="KW-0482">Metalloprotease</keyword>
<protein>
    <submittedName>
        <fullName evidence="11">Matrixin</fullName>
    </submittedName>
</protein>
<dbReference type="GO" id="GO:0005615">
    <property type="term" value="C:extracellular space"/>
    <property type="evidence" value="ECO:0007669"/>
    <property type="project" value="TreeGrafter"/>
</dbReference>
<dbReference type="EMBL" id="SJPQ01000002">
    <property type="protein sequence ID" value="TWT88334.1"/>
    <property type="molecule type" value="Genomic_DNA"/>
</dbReference>
<evidence type="ECO:0000256" key="2">
    <source>
        <dbReference type="ARBA" id="ARBA00010370"/>
    </source>
</evidence>
<accession>A0A5C5ZLK2</accession>
<dbReference type="GO" id="GO:0006508">
    <property type="term" value="P:proteolysis"/>
    <property type="evidence" value="ECO:0007669"/>
    <property type="project" value="UniProtKB-KW"/>
</dbReference>
<dbReference type="PANTHER" id="PTHR10201:SF291">
    <property type="entry name" value="MATRIX METALLOPROTEINASE 1, ISOFORM C-RELATED"/>
    <property type="match status" value="1"/>
</dbReference>
<dbReference type="GO" id="GO:0030198">
    <property type="term" value="P:extracellular matrix organization"/>
    <property type="evidence" value="ECO:0007669"/>
    <property type="project" value="TreeGrafter"/>
</dbReference>
<comment type="caution">
    <text evidence="11">The sequence shown here is derived from an EMBL/GenBank/DDBJ whole genome shotgun (WGS) entry which is preliminary data.</text>
</comment>
<keyword evidence="4" id="KW-0479">Metal-binding</keyword>
<dbReference type="Gene3D" id="2.60.120.380">
    <property type="match status" value="1"/>
</dbReference>
<evidence type="ECO:0000313" key="12">
    <source>
        <dbReference type="Proteomes" id="UP000315440"/>
    </source>
</evidence>
<name>A0A5C5ZLK2_9BACT</name>
<evidence type="ECO:0000256" key="8">
    <source>
        <dbReference type="ARBA" id="ARBA00023049"/>
    </source>
</evidence>
<dbReference type="SUPFAM" id="SSF55486">
    <property type="entry name" value="Metalloproteases ('zincins'), catalytic domain"/>
    <property type="match status" value="1"/>
</dbReference>
<evidence type="ECO:0000313" key="11">
    <source>
        <dbReference type="EMBL" id="TWT88334.1"/>
    </source>
</evidence>
<dbReference type="InterPro" id="IPR021190">
    <property type="entry name" value="Pept_M10A"/>
</dbReference>
<feature type="signal peptide" evidence="9">
    <location>
        <begin position="1"/>
        <end position="27"/>
    </location>
</feature>
<dbReference type="GO" id="GO:0030574">
    <property type="term" value="P:collagen catabolic process"/>
    <property type="evidence" value="ECO:0007669"/>
    <property type="project" value="TreeGrafter"/>
</dbReference>
<feature type="domain" description="Peptidase M10 metallopeptidase" evidence="10">
    <location>
        <begin position="103"/>
        <end position="244"/>
    </location>
</feature>
<evidence type="ECO:0000256" key="1">
    <source>
        <dbReference type="ARBA" id="ARBA00001947"/>
    </source>
</evidence>
<dbReference type="GO" id="GO:0031012">
    <property type="term" value="C:extracellular matrix"/>
    <property type="evidence" value="ECO:0007669"/>
    <property type="project" value="InterPro"/>
</dbReference>
<dbReference type="InterPro" id="IPR024079">
    <property type="entry name" value="MetalloPept_cat_dom_sf"/>
</dbReference>
<gene>
    <name evidence="11" type="ORF">Mal64_18130</name>
</gene>
<feature type="chain" id="PRO_5022684607" evidence="9">
    <location>
        <begin position="28"/>
        <end position="500"/>
    </location>
</feature>
<dbReference type="PROSITE" id="PS00018">
    <property type="entry name" value="EF_HAND_1"/>
    <property type="match status" value="1"/>
</dbReference>
<dbReference type="Gene3D" id="1.10.1330.10">
    <property type="entry name" value="Dockerin domain"/>
    <property type="match status" value="1"/>
</dbReference>
<evidence type="ECO:0000256" key="6">
    <source>
        <dbReference type="ARBA" id="ARBA00022801"/>
    </source>
</evidence>
<sequence precursor="true">MPPYRRVRSLTIAATLLAASASGGAHAFVPGDRWTSTSSGSAGDSGEAISLTWSLVPDGTLIPDDGYGSKNSNLIATLDTLFDVEAGAGMSGADLMTRPWFEYFDRSFSRWSELTGVTYTYEANDDGLTSRLGFLSGFPGLRGDVRIGGAFLDGVSNEDGDVLAYNYFPNNADMVIDTGDPSLFTTAENDHRLLRNVIMHEAGHGLGLEHSSSFGDDFLMEPSINVDFDGPQHDDLRGVHWFYGDALEKGGGNGSTSTATPLGALTAGATLAVGLDGDGVAVDESETDFVSIANQFDDDYFAFTVAAATTLNLVATPLGAEFDQTGQPFNTRETSDLRLAFYGPGGGSPIAESVAAGSGEAESLTGISISEPGEYYARVWAEDNTNSSSEIDIVQFYQLAITDLSTPSPALPGDYNGNGVVDAADFTVWRDTRDTAVANAYEGADGDGDGLIGPGDYTVWVNHFGQTLPAPGLSAPEPGAFSLLALGGSLFFARRRTARG</sequence>
<proteinExistence type="inferred from homology"/>
<dbReference type="RefSeq" id="WP_146399301.1">
    <property type="nucleotide sequence ID" value="NZ_SJPQ01000002.1"/>
</dbReference>
<dbReference type="Pfam" id="PF00413">
    <property type="entry name" value="Peptidase_M10"/>
    <property type="match status" value="1"/>
</dbReference>
<evidence type="ECO:0000256" key="5">
    <source>
        <dbReference type="ARBA" id="ARBA00022729"/>
    </source>
</evidence>
<dbReference type="GO" id="GO:0004222">
    <property type="term" value="F:metalloendopeptidase activity"/>
    <property type="evidence" value="ECO:0007669"/>
    <property type="project" value="InterPro"/>
</dbReference>
<dbReference type="SUPFAM" id="SSF63446">
    <property type="entry name" value="Type I dockerin domain"/>
    <property type="match status" value="1"/>
</dbReference>
<dbReference type="AlphaFoldDB" id="A0A5C5ZLK2"/>
<dbReference type="Proteomes" id="UP000315440">
    <property type="component" value="Unassembled WGS sequence"/>
</dbReference>
<dbReference type="InterPro" id="IPR001818">
    <property type="entry name" value="Pept_M10_metallopeptidase"/>
</dbReference>
<dbReference type="PANTHER" id="PTHR10201">
    <property type="entry name" value="MATRIX METALLOPROTEINASE"/>
    <property type="match status" value="1"/>
</dbReference>
<keyword evidence="6" id="KW-0378">Hydrolase</keyword>
<dbReference type="InterPro" id="IPR036439">
    <property type="entry name" value="Dockerin_dom_sf"/>
</dbReference>
<organism evidence="11 12">
    <name type="scientific">Pseudobythopirellula maris</name>
    <dbReference type="NCBI Taxonomy" id="2527991"/>
    <lineage>
        <taxon>Bacteria</taxon>
        <taxon>Pseudomonadati</taxon>
        <taxon>Planctomycetota</taxon>
        <taxon>Planctomycetia</taxon>
        <taxon>Pirellulales</taxon>
        <taxon>Lacipirellulaceae</taxon>
        <taxon>Pseudobythopirellula</taxon>
    </lineage>
</organism>
<evidence type="ECO:0000256" key="3">
    <source>
        <dbReference type="ARBA" id="ARBA00022670"/>
    </source>
</evidence>
<keyword evidence="3" id="KW-0645">Protease</keyword>
<comment type="similarity">
    <text evidence="2">Belongs to the peptidase M10A family.</text>
</comment>
<dbReference type="GO" id="GO:0008270">
    <property type="term" value="F:zinc ion binding"/>
    <property type="evidence" value="ECO:0007669"/>
    <property type="project" value="InterPro"/>
</dbReference>
<evidence type="ECO:0000256" key="9">
    <source>
        <dbReference type="SAM" id="SignalP"/>
    </source>
</evidence>
<evidence type="ECO:0000256" key="4">
    <source>
        <dbReference type="ARBA" id="ARBA00022723"/>
    </source>
</evidence>
<evidence type="ECO:0000256" key="7">
    <source>
        <dbReference type="ARBA" id="ARBA00022833"/>
    </source>
</evidence>
<keyword evidence="5 9" id="KW-0732">Signal</keyword>
<keyword evidence="12" id="KW-1185">Reference proteome</keyword>
<evidence type="ECO:0000259" key="10">
    <source>
        <dbReference type="Pfam" id="PF00413"/>
    </source>
</evidence>
<reference evidence="11 12" key="1">
    <citation type="submission" date="2019-02" db="EMBL/GenBank/DDBJ databases">
        <title>Deep-cultivation of Planctomycetes and their phenomic and genomic characterization uncovers novel biology.</title>
        <authorList>
            <person name="Wiegand S."/>
            <person name="Jogler M."/>
            <person name="Boedeker C."/>
            <person name="Pinto D."/>
            <person name="Vollmers J."/>
            <person name="Rivas-Marin E."/>
            <person name="Kohn T."/>
            <person name="Peeters S.H."/>
            <person name="Heuer A."/>
            <person name="Rast P."/>
            <person name="Oberbeckmann S."/>
            <person name="Bunk B."/>
            <person name="Jeske O."/>
            <person name="Meyerdierks A."/>
            <person name="Storesund J.E."/>
            <person name="Kallscheuer N."/>
            <person name="Luecker S."/>
            <person name="Lage O.M."/>
            <person name="Pohl T."/>
            <person name="Merkel B.J."/>
            <person name="Hornburger P."/>
            <person name="Mueller R.-W."/>
            <person name="Bruemmer F."/>
            <person name="Labrenz M."/>
            <person name="Spormann A.M."/>
            <person name="Op Den Camp H."/>
            <person name="Overmann J."/>
            <person name="Amann R."/>
            <person name="Jetten M.S.M."/>
            <person name="Mascher T."/>
            <person name="Medema M.H."/>
            <person name="Devos D.P."/>
            <person name="Kaster A.-K."/>
            <person name="Ovreas L."/>
            <person name="Rohde M."/>
            <person name="Galperin M.Y."/>
            <person name="Jogler C."/>
        </authorList>
    </citation>
    <scope>NUCLEOTIDE SEQUENCE [LARGE SCALE GENOMIC DNA]</scope>
    <source>
        <strain evidence="11 12">Mal64</strain>
    </source>
</reference>
<dbReference type="GO" id="GO:0000272">
    <property type="term" value="P:polysaccharide catabolic process"/>
    <property type="evidence" value="ECO:0007669"/>
    <property type="project" value="InterPro"/>
</dbReference>
<dbReference type="InterPro" id="IPR018247">
    <property type="entry name" value="EF_Hand_1_Ca_BS"/>
</dbReference>
<keyword evidence="7" id="KW-0862">Zinc</keyword>